<evidence type="ECO:0000256" key="2">
    <source>
        <dbReference type="SAM" id="MobiDB-lite"/>
    </source>
</evidence>
<dbReference type="EMBL" id="VCAZ01000064">
    <property type="protein sequence ID" value="TSO15270.1"/>
    <property type="molecule type" value="Genomic_DNA"/>
</dbReference>
<comment type="caution">
    <text evidence="4">The sequence shown here is derived from an EMBL/GenBank/DDBJ whole genome shotgun (WGS) entry which is preliminary data.</text>
</comment>
<evidence type="ECO:0000313" key="4">
    <source>
        <dbReference type="EMBL" id="TSO15270.1"/>
    </source>
</evidence>
<name>A0A556U8Z4_BAGYA</name>
<gene>
    <name evidence="4" type="ORF">Baya_9916</name>
</gene>
<dbReference type="OrthoDB" id="9950323at2759"/>
<keyword evidence="1" id="KW-0175">Coiled coil</keyword>
<feature type="compositionally biased region" description="Low complexity" evidence="2">
    <location>
        <begin position="100"/>
        <end position="175"/>
    </location>
</feature>
<dbReference type="InterPro" id="IPR032773">
    <property type="entry name" value="MGARP_N"/>
</dbReference>
<dbReference type="GO" id="GO:0008089">
    <property type="term" value="P:anterograde axonal transport"/>
    <property type="evidence" value="ECO:0007669"/>
    <property type="project" value="InterPro"/>
</dbReference>
<dbReference type="PANTHER" id="PTHR22910:SF6">
    <property type="entry name" value="PROTEIN MGARP"/>
    <property type="match status" value="1"/>
</dbReference>
<accession>A0A556U8Z4</accession>
<feature type="compositionally biased region" description="Basic and acidic residues" evidence="2">
    <location>
        <begin position="69"/>
        <end position="78"/>
    </location>
</feature>
<evidence type="ECO:0000256" key="1">
    <source>
        <dbReference type="SAM" id="Coils"/>
    </source>
</evidence>
<dbReference type="PANTHER" id="PTHR22910">
    <property type="entry name" value="PROTEIN MGARP"/>
    <property type="match status" value="1"/>
</dbReference>
<dbReference type="AlphaFoldDB" id="A0A556U8Z4"/>
<feature type="coiled-coil region" evidence="1">
    <location>
        <begin position="216"/>
        <end position="243"/>
    </location>
</feature>
<sequence length="258" mass="27191">MPLGRLLLRTTTLNKIVPRRFMSSVPGGTGENLVYLVLCGGAFAGALTYAYRTVTSDSARFTDRIKEIEARPKNDRKPKTWPPKNAEEEKDIAEEEVEPATEATKPPAEAATEPPAEAATEPPAEAATEPPAEAATEPPAEAATEPPAEAATEPPAEAATEPPAESTTEKATAAPVELVAEVEAEKPDSMVEAAAEAVAVATERVVEVDGVVKETAEEVTAVVQEVEKIVEEVEAALVVKEETHSQEEAVTESANTEA</sequence>
<dbReference type="Proteomes" id="UP000319801">
    <property type="component" value="Unassembled WGS sequence"/>
</dbReference>
<reference evidence="4 5" key="1">
    <citation type="journal article" date="2019" name="Genome Biol. Evol.">
        <title>Whole-Genome Sequencing of the Giant Devil Catfish, Bagarius yarrelli.</title>
        <authorList>
            <person name="Jiang W."/>
            <person name="Lv Y."/>
            <person name="Cheng L."/>
            <person name="Yang K."/>
            <person name="Chao B."/>
            <person name="Wang X."/>
            <person name="Li Y."/>
            <person name="Pan X."/>
            <person name="You X."/>
            <person name="Zhang Y."/>
            <person name="Yang J."/>
            <person name="Li J."/>
            <person name="Zhang X."/>
            <person name="Liu S."/>
            <person name="Sun C."/>
            <person name="Yang J."/>
            <person name="Shi Q."/>
        </authorList>
    </citation>
    <scope>NUCLEOTIDE SEQUENCE [LARGE SCALE GENOMIC DNA]</scope>
    <source>
        <strain evidence="4">JWS20170419001</strain>
        <tissue evidence="4">Muscle</tissue>
    </source>
</reference>
<evidence type="ECO:0000259" key="3">
    <source>
        <dbReference type="Pfam" id="PF14962"/>
    </source>
</evidence>
<feature type="region of interest" description="Disordered" evidence="2">
    <location>
        <begin position="69"/>
        <end position="175"/>
    </location>
</feature>
<keyword evidence="5" id="KW-1185">Reference proteome</keyword>
<proteinExistence type="predicted"/>
<dbReference type="GO" id="GO:0005739">
    <property type="term" value="C:mitochondrion"/>
    <property type="evidence" value="ECO:0007669"/>
    <property type="project" value="InterPro"/>
</dbReference>
<feature type="domain" description="Protein MGARP N-terminal" evidence="3">
    <location>
        <begin position="18"/>
        <end position="180"/>
    </location>
</feature>
<feature type="compositionally biased region" description="Acidic residues" evidence="2">
    <location>
        <begin position="88"/>
        <end position="99"/>
    </location>
</feature>
<dbReference type="GO" id="GO:1904115">
    <property type="term" value="C:axon cytoplasm"/>
    <property type="evidence" value="ECO:0007669"/>
    <property type="project" value="GOC"/>
</dbReference>
<dbReference type="InterPro" id="IPR026093">
    <property type="entry name" value="MGARP"/>
</dbReference>
<evidence type="ECO:0000313" key="5">
    <source>
        <dbReference type="Proteomes" id="UP000319801"/>
    </source>
</evidence>
<protein>
    <submittedName>
        <fullName evidence="4">Protein MGARP</fullName>
    </submittedName>
</protein>
<organism evidence="4 5">
    <name type="scientific">Bagarius yarrelli</name>
    <name type="common">Goonch</name>
    <name type="synonym">Bagrus yarrelli</name>
    <dbReference type="NCBI Taxonomy" id="175774"/>
    <lineage>
        <taxon>Eukaryota</taxon>
        <taxon>Metazoa</taxon>
        <taxon>Chordata</taxon>
        <taxon>Craniata</taxon>
        <taxon>Vertebrata</taxon>
        <taxon>Euteleostomi</taxon>
        <taxon>Actinopterygii</taxon>
        <taxon>Neopterygii</taxon>
        <taxon>Teleostei</taxon>
        <taxon>Ostariophysi</taxon>
        <taxon>Siluriformes</taxon>
        <taxon>Sisoridae</taxon>
        <taxon>Sisorinae</taxon>
        <taxon>Bagarius</taxon>
    </lineage>
</organism>
<dbReference type="Pfam" id="PF14962">
    <property type="entry name" value="AIF-MLS"/>
    <property type="match status" value="1"/>
</dbReference>